<sequence>MFELRYSKNLSHGDILTETDRNLPLAEQTAIAKPVVVSGLGYPNGREATSPEPTGWLVFTRDITHIEKQVSRETSR</sequence>
<dbReference type="AlphaFoldDB" id="A0A6J6N9E9"/>
<evidence type="ECO:0000313" key="1">
    <source>
        <dbReference type="EMBL" id="CAB4682746.1"/>
    </source>
</evidence>
<name>A0A6J6N9E9_9ZZZZ</name>
<organism evidence="1">
    <name type="scientific">freshwater metagenome</name>
    <dbReference type="NCBI Taxonomy" id="449393"/>
    <lineage>
        <taxon>unclassified sequences</taxon>
        <taxon>metagenomes</taxon>
        <taxon>ecological metagenomes</taxon>
    </lineage>
</organism>
<proteinExistence type="predicted"/>
<protein>
    <submittedName>
        <fullName evidence="1">Unannotated protein</fullName>
    </submittedName>
</protein>
<gene>
    <name evidence="1" type="ORF">UFOPK2373_00360</name>
</gene>
<dbReference type="EMBL" id="CAEZXL010000040">
    <property type="protein sequence ID" value="CAB4682746.1"/>
    <property type="molecule type" value="Genomic_DNA"/>
</dbReference>
<accession>A0A6J6N9E9</accession>
<reference evidence="1" key="1">
    <citation type="submission" date="2020-05" db="EMBL/GenBank/DDBJ databases">
        <authorList>
            <person name="Chiriac C."/>
            <person name="Salcher M."/>
            <person name="Ghai R."/>
            <person name="Kavagutti S V."/>
        </authorList>
    </citation>
    <scope>NUCLEOTIDE SEQUENCE</scope>
</reference>